<feature type="compositionally biased region" description="Basic and acidic residues" evidence="1">
    <location>
        <begin position="34"/>
        <end position="52"/>
    </location>
</feature>
<feature type="region of interest" description="Disordered" evidence="1">
    <location>
        <begin position="1"/>
        <end position="77"/>
    </location>
</feature>
<evidence type="ECO:0000313" key="3">
    <source>
        <dbReference type="Proteomes" id="UP001341840"/>
    </source>
</evidence>
<evidence type="ECO:0000256" key="1">
    <source>
        <dbReference type="SAM" id="MobiDB-lite"/>
    </source>
</evidence>
<organism evidence="2 3">
    <name type="scientific">Stylosanthes scabra</name>
    <dbReference type="NCBI Taxonomy" id="79078"/>
    <lineage>
        <taxon>Eukaryota</taxon>
        <taxon>Viridiplantae</taxon>
        <taxon>Streptophyta</taxon>
        <taxon>Embryophyta</taxon>
        <taxon>Tracheophyta</taxon>
        <taxon>Spermatophyta</taxon>
        <taxon>Magnoliopsida</taxon>
        <taxon>eudicotyledons</taxon>
        <taxon>Gunneridae</taxon>
        <taxon>Pentapetalae</taxon>
        <taxon>rosids</taxon>
        <taxon>fabids</taxon>
        <taxon>Fabales</taxon>
        <taxon>Fabaceae</taxon>
        <taxon>Papilionoideae</taxon>
        <taxon>50 kb inversion clade</taxon>
        <taxon>dalbergioids sensu lato</taxon>
        <taxon>Dalbergieae</taxon>
        <taxon>Pterocarpus clade</taxon>
        <taxon>Stylosanthes</taxon>
    </lineage>
</organism>
<dbReference type="EMBL" id="JASCZI010121162">
    <property type="protein sequence ID" value="MED6160235.1"/>
    <property type="molecule type" value="Genomic_DNA"/>
</dbReference>
<accession>A0ABU6UIT6</accession>
<sequence length="95" mass="10116">MAVHMVTEGGEFSRTSSSVRGRRMSPPTEIASILRKEKPIQARSRGFPDDSLSRYQNPPRESSRNGQEAAFSKPGSGEAFVAVGEAASSGNNGGF</sequence>
<reference evidence="2 3" key="1">
    <citation type="journal article" date="2023" name="Plants (Basel)">
        <title>Bridging the Gap: Combining Genomics and Transcriptomics Approaches to Understand Stylosanthes scabra, an Orphan Legume from the Brazilian Caatinga.</title>
        <authorList>
            <person name="Ferreira-Neto J.R.C."/>
            <person name="da Silva M.D."/>
            <person name="Binneck E."/>
            <person name="de Melo N.F."/>
            <person name="da Silva R.H."/>
            <person name="de Melo A.L.T.M."/>
            <person name="Pandolfi V."/>
            <person name="Bustamante F.O."/>
            <person name="Brasileiro-Vidal A.C."/>
            <person name="Benko-Iseppon A.M."/>
        </authorList>
    </citation>
    <scope>NUCLEOTIDE SEQUENCE [LARGE SCALE GENOMIC DNA]</scope>
    <source>
        <tissue evidence="2">Leaves</tissue>
    </source>
</reference>
<protein>
    <submittedName>
        <fullName evidence="2">Uncharacterized protein</fullName>
    </submittedName>
</protein>
<dbReference type="Proteomes" id="UP001341840">
    <property type="component" value="Unassembled WGS sequence"/>
</dbReference>
<feature type="compositionally biased region" description="Polar residues" evidence="1">
    <location>
        <begin position="53"/>
        <end position="66"/>
    </location>
</feature>
<comment type="caution">
    <text evidence="2">The sequence shown here is derived from an EMBL/GenBank/DDBJ whole genome shotgun (WGS) entry which is preliminary data.</text>
</comment>
<proteinExistence type="predicted"/>
<gene>
    <name evidence="2" type="ORF">PIB30_049513</name>
</gene>
<evidence type="ECO:0000313" key="2">
    <source>
        <dbReference type="EMBL" id="MED6160235.1"/>
    </source>
</evidence>
<keyword evidence="3" id="KW-1185">Reference proteome</keyword>
<name>A0ABU6UIT6_9FABA</name>